<evidence type="ECO:0000313" key="2">
    <source>
        <dbReference type="EMBL" id="KAL3688633.1"/>
    </source>
</evidence>
<comment type="caution">
    <text evidence="2">The sequence shown here is derived from an EMBL/GenBank/DDBJ whole genome shotgun (WGS) entry which is preliminary data.</text>
</comment>
<keyword evidence="3" id="KW-1185">Reference proteome</keyword>
<dbReference type="Proteomes" id="UP001633002">
    <property type="component" value="Unassembled WGS sequence"/>
</dbReference>
<accession>A0ABD3HB53</accession>
<gene>
    <name evidence="2" type="ORF">R1sor_014942</name>
</gene>
<proteinExistence type="predicted"/>
<dbReference type="EMBL" id="JBJQOH010000004">
    <property type="protein sequence ID" value="KAL3688633.1"/>
    <property type="molecule type" value="Genomic_DNA"/>
</dbReference>
<feature type="compositionally biased region" description="Polar residues" evidence="1">
    <location>
        <begin position="72"/>
        <end position="81"/>
    </location>
</feature>
<feature type="compositionally biased region" description="Basic and acidic residues" evidence="1">
    <location>
        <begin position="207"/>
        <end position="240"/>
    </location>
</feature>
<protein>
    <submittedName>
        <fullName evidence="2">Uncharacterized protein</fullName>
    </submittedName>
</protein>
<organism evidence="2 3">
    <name type="scientific">Riccia sorocarpa</name>
    <dbReference type="NCBI Taxonomy" id="122646"/>
    <lineage>
        <taxon>Eukaryota</taxon>
        <taxon>Viridiplantae</taxon>
        <taxon>Streptophyta</taxon>
        <taxon>Embryophyta</taxon>
        <taxon>Marchantiophyta</taxon>
        <taxon>Marchantiopsida</taxon>
        <taxon>Marchantiidae</taxon>
        <taxon>Marchantiales</taxon>
        <taxon>Ricciaceae</taxon>
        <taxon>Riccia</taxon>
    </lineage>
</organism>
<evidence type="ECO:0000256" key="1">
    <source>
        <dbReference type="SAM" id="MobiDB-lite"/>
    </source>
</evidence>
<sequence length="251" mass="28014">MKDARVLLECGAYEGERPKREVEFSYQCWELVYAFVSLGPEDYKPVLVENPKLRPFCVEFEPKHVDVERQAALTSQPSSPSHPDEQSKEDELADAEDEEPFKLDDILKNDALERLGNKQLRRKFKNKQVDGGTDLDPNLLFEVEGEIGLVPIVHSEVGGGTDLVPYVPSELGGRTDLVPTLPSEVEKKTDEVPTLPSDFISRGGYDSNKERSAAKVTKGIEIEEHHGEVPIEHTDEHQEPSEQANAPSLLA</sequence>
<feature type="compositionally biased region" description="Polar residues" evidence="1">
    <location>
        <begin position="241"/>
        <end position="251"/>
    </location>
</feature>
<feature type="region of interest" description="Disordered" evidence="1">
    <location>
        <begin position="71"/>
        <end position="100"/>
    </location>
</feature>
<reference evidence="2 3" key="1">
    <citation type="submission" date="2024-09" db="EMBL/GenBank/DDBJ databases">
        <title>Chromosome-scale assembly of Riccia sorocarpa.</title>
        <authorList>
            <person name="Paukszto L."/>
        </authorList>
    </citation>
    <scope>NUCLEOTIDE SEQUENCE [LARGE SCALE GENOMIC DNA]</scope>
    <source>
        <strain evidence="2">LP-2024</strain>
        <tissue evidence="2">Aerial parts of the thallus</tissue>
    </source>
</reference>
<name>A0ABD3HB53_9MARC</name>
<dbReference type="AlphaFoldDB" id="A0ABD3HB53"/>
<feature type="region of interest" description="Disordered" evidence="1">
    <location>
        <begin position="185"/>
        <end position="251"/>
    </location>
</feature>
<evidence type="ECO:0000313" key="3">
    <source>
        <dbReference type="Proteomes" id="UP001633002"/>
    </source>
</evidence>